<dbReference type="EMBL" id="CP104562">
    <property type="protein sequence ID" value="UXH80193.1"/>
    <property type="molecule type" value="Genomic_DNA"/>
</dbReference>
<dbReference type="InterPro" id="IPR007712">
    <property type="entry name" value="RelE/ParE_toxin"/>
</dbReference>
<comment type="similarity">
    <text evidence="1">Belongs to the RelE toxin family.</text>
</comment>
<keyword evidence="2" id="KW-1277">Toxin-antitoxin system</keyword>
<dbReference type="Gene3D" id="3.30.2310.20">
    <property type="entry name" value="RelE-like"/>
    <property type="match status" value="1"/>
</dbReference>
<accession>A0ABY6B492</accession>
<dbReference type="RefSeq" id="WP_261760011.1">
    <property type="nucleotide sequence ID" value="NZ_CP104562.2"/>
</dbReference>
<dbReference type="PANTHER" id="PTHR35601:SF1">
    <property type="entry name" value="TOXIN RELE"/>
    <property type="match status" value="1"/>
</dbReference>
<evidence type="ECO:0000313" key="3">
    <source>
        <dbReference type="EMBL" id="UXH80193.1"/>
    </source>
</evidence>
<dbReference type="InterPro" id="IPR035093">
    <property type="entry name" value="RelE/ParE_toxin_dom_sf"/>
</dbReference>
<keyword evidence="4" id="KW-1185">Reference proteome</keyword>
<organism evidence="3 4">
    <name type="scientific">Roseateles amylovorans</name>
    <dbReference type="NCBI Taxonomy" id="2978473"/>
    <lineage>
        <taxon>Bacteria</taxon>
        <taxon>Pseudomonadati</taxon>
        <taxon>Pseudomonadota</taxon>
        <taxon>Betaproteobacteria</taxon>
        <taxon>Burkholderiales</taxon>
        <taxon>Sphaerotilaceae</taxon>
        <taxon>Roseateles</taxon>
    </lineage>
</organism>
<sequence length="132" mass="14818">MTTFDEALNANKATRKHRYRLMFLPEALEEFRALDGAVRANLKKLLAKRLDNPHVPGGELHGDLAHCYKIKLLKQGVRLVYQVENDRLIVLVLTVDRREDNAVYKSAMARLVQAANVLAKAVKTAIKSGDPV</sequence>
<reference evidence="3" key="1">
    <citation type="submission" date="2022-10" db="EMBL/GenBank/DDBJ databases">
        <title>Characterization and whole genome sequencing of a new Roseateles species, isolated from fresh water.</title>
        <authorList>
            <person name="Guliayeva D.Y."/>
            <person name="Akhremchuk A.E."/>
            <person name="Sikolenko M.A."/>
            <person name="Valentovich L.N."/>
            <person name="Sidarenka A.V."/>
        </authorList>
    </citation>
    <scope>NUCLEOTIDE SEQUENCE</scope>
    <source>
        <strain evidence="3">BIM B-1768</strain>
    </source>
</reference>
<proteinExistence type="inferred from homology"/>
<dbReference type="Pfam" id="PF05016">
    <property type="entry name" value="ParE_toxin"/>
    <property type="match status" value="1"/>
</dbReference>
<name>A0ABY6B492_9BURK</name>
<evidence type="ECO:0000256" key="1">
    <source>
        <dbReference type="ARBA" id="ARBA00006226"/>
    </source>
</evidence>
<evidence type="ECO:0000256" key="2">
    <source>
        <dbReference type="ARBA" id="ARBA00022649"/>
    </source>
</evidence>
<protein>
    <submittedName>
        <fullName evidence="3">Type II toxin-antitoxin system RelE/ParE family toxin</fullName>
    </submittedName>
</protein>
<dbReference type="SUPFAM" id="SSF143011">
    <property type="entry name" value="RelE-like"/>
    <property type="match status" value="1"/>
</dbReference>
<gene>
    <name evidence="3" type="ORF">N4261_10060</name>
</gene>
<dbReference type="PANTHER" id="PTHR35601">
    <property type="entry name" value="TOXIN RELE"/>
    <property type="match status" value="1"/>
</dbReference>
<dbReference type="Proteomes" id="UP001064933">
    <property type="component" value="Chromosome"/>
</dbReference>
<evidence type="ECO:0000313" key="4">
    <source>
        <dbReference type="Proteomes" id="UP001064933"/>
    </source>
</evidence>